<accession>A0ABD3NGP3</accession>
<dbReference type="SUPFAM" id="SSF52540">
    <property type="entry name" value="P-loop containing nucleoside triphosphate hydrolases"/>
    <property type="match status" value="1"/>
</dbReference>
<dbReference type="PROSITE" id="PS51722">
    <property type="entry name" value="G_TR_2"/>
    <property type="match status" value="1"/>
</dbReference>
<dbReference type="Gene3D" id="3.40.50.300">
    <property type="entry name" value="P-loop containing nucleotide triphosphate hydrolases"/>
    <property type="match status" value="1"/>
</dbReference>
<dbReference type="InterPro" id="IPR035647">
    <property type="entry name" value="EFG_III/V"/>
</dbReference>
<dbReference type="Proteomes" id="UP001530400">
    <property type="component" value="Unassembled WGS sequence"/>
</dbReference>
<dbReference type="EMBL" id="JALLPJ020001182">
    <property type="protein sequence ID" value="KAL3774689.1"/>
    <property type="molecule type" value="Genomic_DNA"/>
</dbReference>
<dbReference type="Gene3D" id="2.40.30.10">
    <property type="entry name" value="Translation factors"/>
    <property type="match status" value="1"/>
</dbReference>
<proteinExistence type="predicted"/>
<evidence type="ECO:0000256" key="2">
    <source>
        <dbReference type="SAM" id="MobiDB-lite"/>
    </source>
</evidence>
<dbReference type="InterPro" id="IPR009000">
    <property type="entry name" value="Transl_B-barrel_sf"/>
</dbReference>
<reference evidence="4 5" key="1">
    <citation type="submission" date="2024-10" db="EMBL/GenBank/DDBJ databases">
        <title>Updated reference genomes for cyclostephanoid diatoms.</title>
        <authorList>
            <person name="Roberts W.R."/>
            <person name="Alverson A.J."/>
        </authorList>
    </citation>
    <scope>NUCLEOTIDE SEQUENCE [LARGE SCALE GENOMIC DNA]</scope>
    <source>
        <strain evidence="4 5">AJA010-31</strain>
    </source>
</reference>
<dbReference type="Gene3D" id="3.30.70.870">
    <property type="entry name" value="Elongation Factor G (Translational Gtpase), domain 3"/>
    <property type="match status" value="1"/>
</dbReference>
<dbReference type="InterPro" id="IPR000640">
    <property type="entry name" value="EFG_V-like"/>
</dbReference>
<sequence length="796" mass="85343">MIFNPRAITFIARRNNAQTISKCFSGAPMSLGVTESCIHTHPNGRSSTAASSINLVPTKTILAQSSLLSTAHMNQVHTFSTAAAIEETDSSSVTTDASAPIYTIQRRHGVRNVAIVAHVDHGKTTLVDELLKTASASTTADTTSSEDNGGTEGSGTTGEGERLMDCGDLEKERGITITSKVTRLDYLSNKVGAEQTIINVVDTPGHADFAGEVDRILSTVDGVVLVVDAGEGPKSQTKYVLSRALSLGLKPIVVLNKADRQESLGRLESGETELDLMDLFEALGAQDEQMEYRTLFGSARGGWITSDVGVALEVAEKGSPAGVQGAMSMRGLLDAILEDIPPPSVHWYGKNGDQEAKREGDFDAEPFSMTATTVGYDNFLGRTCTGRIYSGQITTGDGITLLRQRVAGEEAIESDNNGPTGQISGIFVNRGVSRVPLEPSIAFAGDIVTLSGVPETMKVGDTLTSTANKVPMAVVTPPLAPPTLSCLFGANNGPLAGKEGTIVTSSKVRDRLIKETDNNVTLAVEKCEHDAEKTVVLGRGELQIGILVEQMRREGYEMIITPPQILTKKCPNTGKQLEPYEEVIVDVDAEYSGTVVNSLTGARKGVLVEMMDDKQGKTRMKFEVPSRGLLGFGPEIATATRGTAVMHHCYLEDREYAGVMRIGSEKGKLVANDSGKATLFALESLSARGTLFVAPGDMIYPGMVVGENSKAGDLEVNPVRAKATSNMRTQSKEEKLYLAPPKRMSVEELIGYMSEDEVIEVTPLSVRLRKAELDAGVRERAARTRRKQLESLKNKK</sequence>
<comment type="caution">
    <text evidence="4">The sequence shown here is derived from an EMBL/GenBank/DDBJ whole genome shotgun (WGS) entry which is preliminary data.</text>
</comment>
<evidence type="ECO:0000313" key="5">
    <source>
        <dbReference type="Proteomes" id="UP001530400"/>
    </source>
</evidence>
<comment type="subcellular location">
    <subcellularLocation>
        <location evidence="1">Plastid</location>
        <location evidence="1">Chloroplast</location>
    </subcellularLocation>
</comment>
<dbReference type="InterPro" id="IPR027417">
    <property type="entry name" value="P-loop_NTPase"/>
</dbReference>
<feature type="compositionally biased region" description="Low complexity" evidence="2">
    <location>
        <begin position="136"/>
        <end position="148"/>
    </location>
</feature>
<dbReference type="AlphaFoldDB" id="A0ABD3NGP3"/>
<dbReference type="InterPro" id="IPR000795">
    <property type="entry name" value="T_Tr_GTP-bd_dom"/>
</dbReference>
<feature type="region of interest" description="Disordered" evidence="2">
    <location>
        <begin position="136"/>
        <end position="163"/>
    </location>
</feature>
<evidence type="ECO:0000313" key="4">
    <source>
        <dbReference type="EMBL" id="KAL3774689.1"/>
    </source>
</evidence>
<dbReference type="PRINTS" id="PR00315">
    <property type="entry name" value="ELONGATNFCT"/>
</dbReference>
<feature type="domain" description="Tr-type G" evidence="3">
    <location>
        <begin position="108"/>
        <end position="344"/>
    </location>
</feature>
<dbReference type="SUPFAM" id="SSF54980">
    <property type="entry name" value="EF-G C-terminal domain-like"/>
    <property type="match status" value="2"/>
</dbReference>
<protein>
    <recommendedName>
        <fullName evidence="3">Tr-type G domain-containing protein</fullName>
    </recommendedName>
</protein>
<dbReference type="InterPro" id="IPR035651">
    <property type="entry name" value="BipA_V"/>
</dbReference>
<dbReference type="InterPro" id="IPR005225">
    <property type="entry name" value="Small_GTP-bd"/>
</dbReference>
<evidence type="ECO:0000256" key="1">
    <source>
        <dbReference type="ARBA" id="ARBA00004229"/>
    </source>
</evidence>
<dbReference type="Gene3D" id="2.40.50.250">
    <property type="entry name" value="bipa protein"/>
    <property type="match status" value="1"/>
</dbReference>
<dbReference type="FunFam" id="3.30.70.240:FF:000002">
    <property type="entry name" value="GTP-binding protein TypA"/>
    <property type="match status" value="1"/>
</dbReference>
<evidence type="ECO:0000259" key="3">
    <source>
        <dbReference type="PROSITE" id="PS51722"/>
    </source>
</evidence>
<dbReference type="PANTHER" id="PTHR42908">
    <property type="entry name" value="TRANSLATION ELONGATION FACTOR-RELATED"/>
    <property type="match status" value="1"/>
</dbReference>
<dbReference type="Gene3D" id="3.30.70.240">
    <property type="match status" value="1"/>
</dbReference>
<dbReference type="Pfam" id="PF21018">
    <property type="entry name" value="BipA_C"/>
    <property type="match status" value="1"/>
</dbReference>
<dbReference type="Pfam" id="PF00679">
    <property type="entry name" value="EFG_C"/>
    <property type="match status" value="1"/>
</dbReference>
<organism evidence="4 5">
    <name type="scientific">Cyclotella atomus</name>
    <dbReference type="NCBI Taxonomy" id="382360"/>
    <lineage>
        <taxon>Eukaryota</taxon>
        <taxon>Sar</taxon>
        <taxon>Stramenopiles</taxon>
        <taxon>Ochrophyta</taxon>
        <taxon>Bacillariophyta</taxon>
        <taxon>Coscinodiscophyceae</taxon>
        <taxon>Thalassiosirophycidae</taxon>
        <taxon>Stephanodiscales</taxon>
        <taxon>Stephanodiscaceae</taxon>
        <taxon>Cyclotella</taxon>
    </lineage>
</organism>
<dbReference type="CDD" id="cd03710">
    <property type="entry name" value="BipA_TypA_C"/>
    <property type="match status" value="1"/>
</dbReference>
<feature type="region of interest" description="Disordered" evidence="2">
    <location>
        <begin position="777"/>
        <end position="796"/>
    </location>
</feature>
<dbReference type="NCBIfam" id="TIGR00231">
    <property type="entry name" value="small_GTP"/>
    <property type="match status" value="1"/>
</dbReference>
<dbReference type="PANTHER" id="PTHR42908:SF8">
    <property type="entry name" value="TR-TYPE G DOMAIN-CONTAINING PROTEIN"/>
    <property type="match status" value="1"/>
</dbReference>
<dbReference type="Pfam" id="PF00009">
    <property type="entry name" value="GTP_EFTU"/>
    <property type="match status" value="1"/>
</dbReference>
<dbReference type="InterPro" id="IPR042116">
    <property type="entry name" value="TypA/BipA_C"/>
</dbReference>
<gene>
    <name evidence="4" type="ORF">ACHAWO_002552</name>
</gene>
<dbReference type="SUPFAM" id="SSF50447">
    <property type="entry name" value="Translation proteins"/>
    <property type="match status" value="1"/>
</dbReference>
<dbReference type="InterPro" id="IPR048876">
    <property type="entry name" value="BipA_C"/>
</dbReference>
<dbReference type="GO" id="GO:0009507">
    <property type="term" value="C:chloroplast"/>
    <property type="evidence" value="ECO:0007669"/>
    <property type="project" value="UniProtKB-SubCell"/>
</dbReference>
<name>A0ABD3NGP3_9STRA</name>
<keyword evidence="5" id="KW-1185">Reference proteome</keyword>